<evidence type="ECO:0000256" key="1">
    <source>
        <dbReference type="SAM" id="MobiDB-lite"/>
    </source>
</evidence>
<feature type="compositionally biased region" description="Polar residues" evidence="1">
    <location>
        <begin position="2829"/>
        <end position="2843"/>
    </location>
</feature>
<dbReference type="Proteomes" id="UP001153321">
    <property type="component" value="Chromosome Z"/>
</dbReference>
<feature type="compositionally biased region" description="Basic and acidic residues" evidence="1">
    <location>
        <begin position="2878"/>
        <end position="2887"/>
    </location>
</feature>
<feature type="region of interest" description="Disordered" evidence="1">
    <location>
        <begin position="2746"/>
        <end position="3089"/>
    </location>
</feature>
<sequence>MSEIEEQKILQQEMDSIKPKTIDNLTNENTQSPKIEIAQETQQQLIDGTLETIGQLSGSEAKYAEKQTSDVIPVTDEIPVTNEAVSELKQGEVIKDISTTATIPAPPAEIVEQDTMDAKPEQIESLIIEGVQASENPAKVKQSEVEELEKVITQTPQNQQVKEGPEVVVETPESKSIVDKEVTKSEKPQSTDAEDTIAISDTTSKLLQREAEQQPTMIALDTLTHTIDKFLSDEIASVVKKLSETSNNTELSKSLQLAQELQNSLDTSQIKPGNNQAQLVQDLNSSLLTLQLVALESVEQPDPIVSKEAIHKILDVAESFASQLDAFLSSSMHQDDDANAQALNKYETTETVTSQILLNQSNTDANTFINNSTDNVPASVEQTSDIHDVEINTATASCSEILETLLIESAKTIMIPVVGDVLNEDLPTTLKLLVSDMSAVHPEVDNDPLEGSMKGSPEEMQMLQIKEDTHLIINSESIEQANEKLKADDVECTEPIKTSSFEILTSLKDEIVFDIKNEKSDSNLGHINVEKQLYTQIFEVTAEKSTTDDVKVLDPVRGSGTNTDAFAFKSESRQEQELNLTDEEKVIQTIIEDSRTIIQESNDNESERVCNESQIIQGVNDTPSESLERTLEDVTSKQQTQGIIDDNIQISPESTQNVEKFESLSEPIKVEEGIDDKKQDMNINIIETITLTDTYSLDEPTIIQHLASNELENPVAAVQSESKVVEKTIPTQEIEPEVSKNMIDETYSIIAEPSNLVFNEAREFFDPLILESVTFEEIGPKDAAIQKLDAESMVQCEETVSIKSEIINENSGIGNTAKELSQNSPTMILRSLSSVDEIKPTFADQKTEIPEKNIAILETELIPLEQAGIIDTQATILTEDSHRPDTVIPCESCEIMVEESIKPLETHSDKSNGVTAGNDALSFEVNNSINQDSPPMILGSLTPIEEIKLILADELIDTPDKILAVLENEPIVLEQAGRTDIKALISTEDHQRPKTIVPCESCEIMIEESMKPIEIDFNTFDTVTANQDDISEVKSSFGESDMIIAVNQDPPPMTLVSLTPIEEVKPFVADQLTETSEKVVAVLENEPIVLEQVVAYETQATILTEDCDRPDTVVPCESCETMIEESVKPIDIDSNTFDTVTANQDDISEVKSSFSESDMIIAVNQDPLPMALVSLTPIEEVKPFVADQLTETSEKVVAVFENEPIVLEQAEPNETKVTVIIEDYHIPETVALCECYEMVIEESAKPMIIDEGRINKATASHDKDGQIHKTIALDETLQPMIFDSVSKMKEEISNVEIARDKSDRTTDTDLKTIDNVKEPISVQVTSESFILDSVMPLEEISQLCASTSDEPILEIQLINTNISPTIMESVTPVQEINFEYAIPIVENELEAVNAPEKKEIVASETACFDNAVTETSVERNFKVLNAYTQNAQPFVLESMSPIEISNMVVCQSEKSQDQIDEIPLNIIETTSPIILEMIVPISNIEPLVATLQQPSDDVVEKNVPTQTEMIILEQVQTNETVADKRVEQPFENIAITENELQILEEAAPILVSVSEEVLNVSSYEETSDEINKKSLLNTQALILESSTPTIEKEIVLCAIQSTENSEKFVACQQSESICLESVGFDKPNNSATGQISIASETIGRNEDTDSMILENIIPQNKQESADAAELETNEKTLFSHEGALMLLEQIDEIIEDAIKHIEYEKYIVTEDTLGPKEQICIQPMLMESYCEEKDKNINMSIIDQPNDKSTFSEVMQSIENTTDQKILADESLLRQNVQTDAAVSLVSALSDIFSVDQETISEILNINEADVLSSATDVFDSAISIDDFHERSSLMNPIISSSELSVCTEVSHPLIFEPLTPIADEFSPQIHIETGKSNQIPVVKDEEKSLMGMTVSDTSHSLILESVSSIDQRNKEDRPSLKATDILTEIHTPTQEMCIVFEKEATFKTMPDSRQIESYADVELTESVPVNPLIKEDNLVQDSKLIVANVNANLQSPGILEKDKNLRDTAMHSFVENTEKTALVQHINDFISEETSDLVYAISTMTNSQELKESIELAKSLKESIEIIEVSEEPGLVEDAKIEQAKLVQKLQDTLVTLHNKALESAEDIGSMSKPDALQKVSEVITHLQEDLEKAIVILPEVLQTAEIVEVPDEQNSMKQLEVLLQEVTDKINIPTVREVEDTEALQNALDEVQTVIIKLKCDYDGAANDTLNETLEDLECSVRSVQLQINEDSPPELLKDACATLQLLVNNMSETQEVQAAETVSVEVKNENILEKCSSESNETVELLEQACKVDIKNENLAGIVSSLNILKDTIKTLKLSFGSNAEVLIEKGVDVIQTLDQLEDKVFSLEKELAEVNLSTETRDHILTAVHSVYGSISNMRGTMSSIQKRYMFENYGKPSETLLKSIKNISVILDIEKGDQNNWKSFTKSLRKVLNHFEDIKFYINLDKTARLPSDAAFTKIILEELKSNICEVLVPKASILDKETVNKVIDLIECVNKCLTNMESKSTLEVKEKIPIFKQISSEILKVTELIKMKITDISKQSTAIKQEPEALQQQDISLEKVHQVQEVKNVTTEGKSDVKFDDTSISQTNEPMEKSHEEQDTVSQTVVEETSAKKTKVRKTVMIQEIDINEIQQVATELVDEIAAQAIIAIQNLEALSMLGKETVLPETEVQDVEDEIIQNPESSEMNVEESIAMEESTLATVGADETIAEIDLQIYHTESTEVQEVDKPCITQGEQTEVEAAVSTSDVKTDMEQEATPQKISEEELSGNKSQKYVEDKQEPLSSEKVQVIKESEQDLSKEIQKEEDELSTKDRDMEKLLEEVQGPSTSGTQSSKVSATTEEESKKDKEEIVTSQEKVIQDQTETRIQSIESVTEIKDTDIPKDAPGQVEIEKEQVSQVVKEATEKEEIEPESNQEVSETKTEQEIETSETGIESKHKEATKADKVREDEVSEKNTQDTLDAETTEPNKNDMEQAETVVKENVEEETNVDAEPKQRVNEEKLRSEIEQKETKKVDQVELEAEQKEKVDIEIKHDNKEKRLEEVQTEVSIEKEEAEKLDFTEAQKEPLKPSDSSESTEQKSAKLSVEQLLEEEVKGEVETEVTLTTDIKEEKKQEVEKEKVTMESEKGEKEKIEMVENASKDTEKKVKSDTQKDEEKLILEVAEKQTDVKKQEITEECHAFKVDKIEEDDKAKTDAENKQKDVDDKLKLEKERKEVNKQHEEEEETQFEEVTSKLEEEDQSEKLETEKKLIDDETDEKNMLDAEKKQKKAGKEKTETKRIEEEDSIKLKEQNKQEKETKTKEEEEKLKLESEKQEQEKIAAKLETEKKRKNEEKLEEQKKQEDETQKVEAEKEQTDKEQTAKFEEEDKQVEADKRQEKHEEKLEAEGQKDEGELQSKKNWK</sequence>
<feature type="region of interest" description="Disordered" evidence="1">
    <location>
        <begin position="3115"/>
        <end position="3404"/>
    </location>
</feature>
<feature type="compositionally biased region" description="Basic and acidic residues" evidence="1">
    <location>
        <begin position="2793"/>
        <end position="2825"/>
    </location>
</feature>
<feature type="compositionally biased region" description="Basic and acidic residues" evidence="1">
    <location>
        <begin position="3115"/>
        <end position="3224"/>
    </location>
</feature>
<feature type="compositionally biased region" description="Basic and acidic residues" evidence="1">
    <location>
        <begin position="2846"/>
        <end position="2855"/>
    </location>
</feature>
<evidence type="ECO:0000313" key="3">
    <source>
        <dbReference type="Proteomes" id="UP001153321"/>
    </source>
</evidence>
<gene>
    <name evidence="2" type="ORF">SPLIT_LOCUS12762</name>
</gene>
<protein>
    <submittedName>
        <fullName evidence="2">Uncharacterized protein</fullName>
    </submittedName>
</protein>
<feature type="compositionally biased region" description="Basic and acidic residues" evidence="1">
    <location>
        <begin position="2937"/>
        <end position="2960"/>
    </location>
</feature>
<organism evidence="2 3">
    <name type="scientific">Spodoptera littoralis</name>
    <name type="common">Egyptian cotton leafworm</name>
    <dbReference type="NCBI Taxonomy" id="7109"/>
    <lineage>
        <taxon>Eukaryota</taxon>
        <taxon>Metazoa</taxon>
        <taxon>Ecdysozoa</taxon>
        <taxon>Arthropoda</taxon>
        <taxon>Hexapoda</taxon>
        <taxon>Insecta</taxon>
        <taxon>Pterygota</taxon>
        <taxon>Neoptera</taxon>
        <taxon>Endopterygota</taxon>
        <taxon>Lepidoptera</taxon>
        <taxon>Glossata</taxon>
        <taxon>Ditrysia</taxon>
        <taxon>Noctuoidea</taxon>
        <taxon>Noctuidae</taxon>
        <taxon>Amphipyrinae</taxon>
        <taxon>Spodoptera</taxon>
    </lineage>
</organism>
<feature type="compositionally biased region" description="Polar residues" evidence="1">
    <location>
        <begin position="2856"/>
        <end position="2876"/>
    </location>
</feature>
<feature type="compositionally biased region" description="Basic and acidic residues" evidence="1">
    <location>
        <begin position="3234"/>
        <end position="3404"/>
    </location>
</feature>
<evidence type="ECO:0000313" key="2">
    <source>
        <dbReference type="EMBL" id="CAH1647411.1"/>
    </source>
</evidence>
<proteinExistence type="predicted"/>
<name>A0A9P0N9L1_SPOLI</name>
<dbReference type="EMBL" id="LR824562">
    <property type="protein sequence ID" value="CAH1647411.1"/>
    <property type="molecule type" value="Genomic_DNA"/>
</dbReference>
<keyword evidence="3" id="KW-1185">Reference proteome</keyword>
<feature type="region of interest" description="Disordered" evidence="1">
    <location>
        <begin position="2585"/>
        <end position="2610"/>
    </location>
</feature>
<reference evidence="2" key="1">
    <citation type="submission" date="2022-02" db="EMBL/GenBank/DDBJ databases">
        <authorList>
            <person name="King R."/>
        </authorList>
    </citation>
    <scope>NUCLEOTIDE SEQUENCE</scope>
</reference>
<accession>A0A9P0N9L1</accession>
<feature type="compositionally biased region" description="Basic and acidic residues" evidence="1">
    <location>
        <begin position="2995"/>
        <end position="3072"/>
    </location>
</feature>
<feature type="compositionally biased region" description="Basic and acidic residues" evidence="1">
    <location>
        <begin position="2970"/>
        <end position="2986"/>
    </location>
</feature>